<proteinExistence type="predicted"/>
<evidence type="ECO:0000313" key="1">
    <source>
        <dbReference type="EMBL" id="ASN23288.1"/>
    </source>
</evidence>
<dbReference type="RefSeq" id="WP_039658130.1">
    <property type="nucleotide sequence ID" value="NZ_CP021080.1"/>
</dbReference>
<evidence type="ECO:0000313" key="2">
    <source>
        <dbReference type="Proteomes" id="UP000031501"/>
    </source>
</evidence>
<sequence>MALPEVVSRDEWFAARLPLLAKEKEHSRARDALHAERQSLPMFRVDKDYGFDTPEGKRSLLELFDGRRQLIIYHFMLPSNTGGSFCVGCSFWVDNMPHHLEHLHARDTSLAVDCPVPLADFVAHKERMGWTVPVVSSHGSSFYDDFNFELVPGATKIPGISVFLRDDDEVYCTYSTAFRGTDLVNNTYNYLDLTFLGRQEADLPFKWAWLRYHDQYEN</sequence>
<dbReference type="KEGG" id="splu:LK06_002665"/>
<organism evidence="1 2">
    <name type="scientific">Streptomyces pluripotens</name>
    <dbReference type="NCBI Taxonomy" id="1355015"/>
    <lineage>
        <taxon>Bacteria</taxon>
        <taxon>Bacillati</taxon>
        <taxon>Actinomycetota</taxon>
        <taxon>Actinomycetes</taxon>
        <taxon>Kitasatosporales</taxon>
        <taxon>Streptomycetaceae</taxon>
        <taxon>Streptomyces</taxon>
    </lineage>
</organism>
<keyword evidence="2" id="KW-1185">Reference proteome</keyword>
<dbReference type="OrthoDB" id="4721017at2"/>
<protein>
    <submittedName>
        <fullName evidence="1">DUF899 domain-containing protein</fullName>
    </submittedName>
</protein>
<accession>A0A221NU21</accession>
<dbReference type="Proteomes" id="UP000031501">
    <property type="component" value="Chromosome"/>
</dbReference>
<dbReference type="EMBL" id="CP022433">
    <property type="protein sequence ID" value="ASN23288.1"/>
    <property type="molecule type" value="Genomic_DNA"/>
</dbReference>
<dbReference type="STRING" id="1355015.LK06_002665"/>
<dbReference type="Pfam" id="PF05988">
    <property type="entry name" value="DUF899"/>
    <property type="match status" value="1"/>
</dbReference>
<reference evidence="1 2" key="1">
    <citation type="submission" date="2017-07" db="EMBL/GenBank/DDBJ databases">
        <title>Genome sequence of Streptomyces pluripotens MUSC 137T.</title>
        <authorList>
            <person name="Ser H.-L."/>
            <person name="Lee L.-H."/>
        </authorList>
    </citation>
    <scope>NUCLEOTIDE SEQUENCE [LARGE SCALE GENOMIC DNA]</scope>
    <source>
        <strain evidence="1 2">MUSC 137</strain>
    </source>
</reference>
<gene>
    <name evidence="1" type="ORF">LK07_03750</name>
</gene>
<dbReference type="InterPro" id="IPR010296">
    <property type="entry name" value="DUF899_thioredox"/>
</dbReference>
<dbReference type="AlphaFoldDB" id="A0A221NU21"/>
<name>A0A221NU21_9ACTN</name>